<reference evidence="2" key="2">
    <citation type="submission" date="2021-04" db="EMBL/GenBank/DDBJ databases">
        <authorList>
            <person name="Podell S."/>
        </authorList>
    </citation>
    <scope>NUCLEOTIDE SEQUENCE</scope>
    <source>
        <strain evidence="2">Hildebrandi</strain>
    </source>
</reference>
<dbReference type="AlphaFoldDB" id="A0A9K3L2N5"/>
<protein>
    <submittedName>
        <fullName evidence="2">Uncharacterized protein</fullName>
    </submittedName>
</protein>
<evidence type="ECO:0000256" key="1">
    <source>
        <dbReference type="SAM" id="MobiDB-lite"/>
    </source>
</evidence>
<evidence type="ECO:0000313" key="3">
    <source>
        <dbReference type="Proteomes" id="UP000693970"/>
    </source>
</evidence>
<keyword evidence="3" id="KW-1185">Reference proteome</keyword>
<dbReference type="Proteomes" id="UP000693970">
    <property type="component" value="Unassembled WGS sequence"/>
</dbReference>
<organism evidence="2 3">
    <name type="scientific">Nitzschia inconspicua</name>
    <dbReference type="NCBI Taxonomy" id="303405"/>
    <lineage>
        <taxon>Eukaryota</taxon>
        <taxon>Sar</taxon>
        <taxon>Stramenopiles</taxon>
        <taxon>Ochrophyta</taxon>
        <taxon>Bacillariophyta</taxon>
        <taxon>Bacillariophyceae</taxon>
        <taxon>Bacillariophycidae</taxon>
        <taxon>Bacillariales</taxon>
        <taxon>Bacillariaceae</taxon>
        <taxon>Nitzschia</taxon>
    </lineage>
</organism>
<comment type="caution">
    <text evidence="2">The sequence shown here is derived from an EMBL/GenBank/DDBJ whole genome shotgun (WGS) entry which is preliminary data.</text>
</comment>
<reference evidence="2" key="1">
    <citation type="journal article" date="2021" name="Sci. Rep.">
        <title>Diploid genomic architecture of Nitzschia inconspicua, an elite biomass production diatom.</title>
        <authorList>
            <person name="Oliver A."/>
            <person name="Podell S."/>
            <person name="Pinowska A."/>
            <person name="Traller J.C."/>
            <person name="Smith S.R."/>
            <person name="McClure R."/>
            <person name="Beliaev A."/>
            <person name="Bohutskyi P."/>
            <person name="Hill E.A."/>
            <person name="Rabines A."/>
            <person name="Zheng H."/>
            <person name="Allen L.Z."/>
            <person name="Kuo A."/>
            <person name="Grigoriev I.V."/>
            <person name="Allen A.E."/>
            <person name="Hazlebeck D."/>
            <person name="Allen E.E."/>
        </authorList>
    </citation>
    <scope>NUCLEOTIDE SEQUENCE</scope>
    <source>
        <strain evidence="2">Hildebrandi</strain>
    </source>
</reference>
<name>A0A9K3L2N5_9STRA</name>
<gene>
    <name evidence="2" type="ORF">IV203_003855</name>
</gene>
<evidence type="ECO:0000313" key="2">
    <source>
        <dbReference type="EMBL" id="KAG7354499.1"/>
    </source>
</evidence>
<sequence>MADGHANVMAQIEGLGHQEAATADAKVVHVPDVKSPSVGGNKARGDMSGISGLATGQDGTLKEEWNPYLPRPPSVLRVSNKKSLLET</sequence>
<dbReference type="EMBL" id="JAGRRH010000016">
    <property type="protein sequence ID" value="KAG7354499.1"/>
    <property type="molecule type" value="Genomic_DNA"/>
</dbReference>
<feature type="region of interest" description="Disordered" evidence="1">
    <location>
        <begin position="32"/>
        <end position="58"/>
    </location>
</feature>
<proteinExistence type="predicted"/>
<accession>A0A9K3L2N5</accession>